<dbReference type="InterPro" id="IPR058240">
    <property type="entry name" value="rSAM_sf"/>
</dbReference>
<dbReference type="InterPro" id="IPR006638">
    <property type="entry name" value="Elp3/MiaA/NifB-like_rSAM"/>
</dbReference>
<comment type="similarity">
    <text evidence="2 14">Belongs to the radical SAM superfamily. RlmN family.</text>
</comment>
<keyword evidence="5 14" id="KW-0698">rRNA processing</keyword>
<dbReference type="EMBL" id="CP047593">
    <property type="protein sequence ID" value="QHI69766.1"/>
    <property type="molecule type" value="Genomic_DNA"/>
</dbReference>
<dbReference type="GO" id="GO:0070040">
    <property type="term" value="F:rRNA (adenine(2503)-C2-)-methyltransferase activity"/>
    <property type="evidence" value="ECO:0007669"/>
    <property type="project" value="UniProtKB-UniRule"/>
</dbReference>
<evidence type="ECO:0000256" key="7">
    <source>
        <dbReference type="ARBA" id="ARBA00022679"/>
    </source>
</evidence>
<feature type="binding site" evidence="14">
    <location>
        <begin position="162"/>
        <end position="163"/>
    </location>
    <ligand>
        <name>S-adenosyl-L-methionine</name>
        <dbReference type="ChEBI" id="CHEBI:59789"/>
    </ligand>
</feature>
<dbReference type="KEGG" id="taer:GT409_09990"/>
<comment type="caution">
    <text evidence="14">Lacks conserved residue(s) required for the propagation of feature annotation.</text>
</comment>
<comment type="cofactor">
    <cofactor evidence="14">
        <name>[4Fe-4S] cluster</name>
        <dbReference type="ChEBI" id="CHEBI:49883"/>
    </cofactor>
    <text evidence="14">Binds 1 [4Fe-4S] cluster. The cluster is coordinated with 3 cysteines and an exchangeable S-adenosyl-L-methionine.</text>
</comment>
<dbReference type="GO" id="GO:0019843">
    <property type="term" value="F:rRNA binding"/>
    <property type="evidence" value="ECO:0007669"/>
    <property type="project" value="UniProtKB-UniRule"/>
</dbReference>
<dbReference type="PANTHER" id="PTHR30544:SF5">
    <property type="entry name" value="RADICAL SAM CORE DOMAIN-CONTAINING PROTEIN"/>
    <property type="match status" value="1"/>
</dbReference>
<dbReference type="GO" id="GO:0046872">
    <property type="term" value="F:metal ion binding"/>
    <property type="evidence" value="ECO:0007669"/>
    <property type="project" value="UniProtKB-KW"/>
</dbReference>
<dbReference type="AlphaFoldDB" id="A0A6P1MDU6"/>
<dbReference type="GO" id="GO:0002935">
    <property type="term" value="F:tRNA (adenine(37)-C2)-methyltransferase activity"/>
    <property type="evidence" value="ECO:0007669"/>
    <property type="project" value="UniProtKB-UniRule"/>
</dbReference>
<dbReference type="InterPro" id="IPR004383">
    <property type="entry name" value="rRNA_lsu_MTrfase_RlmN/Cfr"/>
</dbReference>
<evidence type="ECO:0000313" key="17">
    <source>
        <dbReference type="Proteomes" id="UP000464954"/>
    </source>
</evidence>
<comment type="catalytic activity">
    <reaction evidence="14">
        <text>adenosine(2503) in 23S rRNA + 2 reduced [2Fe-2S]-[ferredoxin] + 2 S-adenosyl-L-methionine = 2-methyladenosine(2503) in 23S rRNA + 5'-deoxyadenosine + L-methionine + 2 oxidized [2Fe-2S]-[ferredoxin] + S-adenosyl-L-homocysteine</text>
        <dbReference type="Rhea" id="RHEA:42916"/>
        <dbReference type="Rhea" id="RHEA-COMP:10000"/>
        <dbReference type="Rhea" id="RHEA-COMP:10001"/>
        <dbReference type="Rhea" id="RHEA-COMP:10152"/>
        <dbReference type="Rhea" id="RHEA-COMP:10282"/>
        <dbReference type="ChEBI" id="CHEBI:17319"/>
        <dbReference type="ChEBI" id="CHEBI:33737"/>
        <dbReference type="ChEBI" id="CHEBI:33738"/>
        <dbReference type="ChEBI" id="CHEBI:57844"/>
        <dbReference type="ChEBI" id="CHEBI:57856"/>
        <dbReference type="ChEBI" id="CHEBI:59789"/>
        <dbReference type="ChEBI" id="CHEBI:74411"/>
        <dbReference type="ChEBI" id="CHEBI:74497"/>
        <dbReference type="EC" id="2.1.1.192"/>
    </reaction>
</comment>
<evidence type="ECO:0000256" key="3">
    <source>
        <dbReference type="ARBA" id="ARBA00022485"/>
    </source>
</evidence>
<evidence type="ECO:0000256" key="4">
    <source>
        <dbReference type="ARBA" id="ARBA00022490"/>
    </source>
</evidence>
<dbReference type="Gene3D" id="1.10.150.530">
    <property type="match status" value="1"/>
</dbReference>
<evidence type="ECO:0000256" key="2">
    <source>
        <dbReference type="ARBA" id="ARBA00007544"/>
    </source>
</evidence>
<keyword evidence="7 14" id="KW-0808">Transferase</keyword>
<keyword evidence="11 14" id="KW-0408">Iron</keyword>
<gene>
    <name evidence="14 16" type="primary">rlmN</name>
    <name evidence="16" type="ORF">GT409_09990</name>
</gene>
<keyword evidence="3 14" id="KW-0004">4Fe-4S</keyword>
<dbReference type="RefSeq" id="WP_160628948.1">
    <property type="nucleotide sequence ID" value="NZ_CP047593.1"/>
</dbReference>
<evidence type="ECO:0000256" key="13">
    <source>
        <dbReference type="ARBA" id="ARBA00023157"/>
    </source>
</evidence>
<evidence type="ECO:0000313" key="16">
    <source>
        <dbReference type="EMBL" id="QHI69766.1"/>
    </source>
</evidence>
<feature type="domain" description="Radical SAM core" evidence="15">
    <location>
        <begin position="101"/>
        <end position="325"/>
    </location>
</feature>
<evidence type="ECO:0000256" key="12">
    <source>
        <dbReference type="ARBA" id="ARBA00023014"/>
    </source>
</evidence>
<dbReference type="Gene3D" id="3.20.20.70">
    <property type="entry name" value="Aldolase class I"/>
    <property type="match status" value="1"/>
</dbReference>
<feature type="binding site" evidence="14">
    <location>
        <position position="115"/>
    </location>
    <ligand>
        <name>[4Fe-4S] cluster</name>
        <dbReference type="ChEBI" id="CHEBI:49883"/>
        <note>4Fe-4S-S-AdoMet</note>
    </ligand>
</feature>
<dbReference type="PROSITE" id="PS51918">
    <property type="entry name" value="RADICAL_SAM"/>
    <property type="match status" value="1"/>
</dbReference>
<dbReference type="FunFam" id="3.20.20.70:FF:000014">
    <property type="entry name" value="Probable dual-specificity RNA methyltransferase RlmN"/>
    <property type="match status" value="1"/>
</dbReference>
<evidence type="ECO:0000256" key="5">
    <source>
        <dbReference type="ARBA" id="ARBA00022552"/>
    </source>
</evidence>
<feature type="active site" description="Proton acceptor" evidence="14">
    <location>
        <position position="93"/>
    </location>
</feature>
<feature type="active site" description="S-methylcysteine intermediate" evidence="14">
    <location>
        <position position="336"/>
    </location>
</feature>
<proteinExistence type="inferred from homology"/>
<dbReference type="SFLD" id="SFLDG01062">
    <property type="entry name" value="methyltransferase_(Class_A)"/>
    <property type="match status" value="1"/>
</dbReference>
<dbReference type="InterPro" id="IPR027492">
    <property type="entry name" value="RNA_MTrfase_RlmN"/>
</dbReference>
<organism evidence="16 17">
    <name type="scientific">Tichowtungia aerotolerans</name>
    <dbReference type="NCBI Taxonomy" id="2697043"/>
    <lineage>
        <taxon>Bacteria</taxon>
        <taxon>Pseudomonadati</taxon>
        <taxon>Kiritimatiellota</taxon>
        <taxon>Tichowtungiia</taxon>
        <taxon>Tichowtungiales</taxon>
        <taxon>Tichowtungiaceae</taxon>
        <taxon>Tichowtungia</taxon>
    </lineage>
</organism>
<dbReference type="InterPro" id="IPR040072">
    <property type="entry name" value="Methyltransferase_A"/>
</dbReference>
<reference evidence="16 17" key="1">
    <citation type="submission" date="2020-01" db="EMBL/GenBank/DDBJ databases">
        <title>Ponticoccus aerotolerans gen. nov., sp. nov., an anaerobic bacterium and proposal of Ponticoccusceae fam. nov., Ponticoccusles ord. nov. and Ponticoccuse classis nov. in the phylum Kiritimatiellaeota.</title>
        <authorList>
            <person name="Zhou L.Y."/>
            <person name="Du Z.J."/>
        </authorList>
    </citation>
    <scope>NUCLEOTIDE SEQUENCE [LARGE SCALE GENOMIC DNA]</scope>
    <source>
        <strain evidence="16 17">S-5007</strain>
    </source>
</reference>
<comment type="catalytic activity">
    <reaction evidence="14">
        <text>adenosine(37) in tRNA + 2 reduced [2Fe-2S]-[ferredoxin] + 2 S-adenosyl-L-methionine = 2-methyladenosine(37) in tRNA + 5'-deoxyadenosine + L-methionine + 2 oxidized [2Fe-2S]-[ferredoxin] + S-adenosyl-L-homocysteine</text>
        <dbReference type="Rhea" id="RHEA:43332"/>
        <dbReference type="Rhea" id="RHEA-COMP:10000"/>
        <dbReference type="Rhea" id="RHEA-COMP:10001"/>
        <dbReference type="Rhea" id="RHEA-COMP:10162"/>
        <dbReference type="Rhea" id="RHEA-COMP:10485"/>
        <dbReference type="ChEBI" id="CHEBI:17319"/>
        <dbReference type="ChEBI" id="CHEBI:33737"/>
        <dbReference type="ChEBI" id="CHEBI:33738"/>
        <dbReference type="ChEBI" id="CHEBI:57844"/>
        <dbReference type="ChEBI" id="CHEBI:57856"/>
        <dbReference type="ChEBI" id="CHEBI:59789"/>
        <dbReference type="ChEBI" id="CHEBI:74411"/>
        <dbReference type="ChEBI" id="CHEBI:74497"/>
        <dbReference type="EC" id="2.1.1.192"/>
    </reaction>
</comment>
<keyword evidence="9 14" id="KW-0819">tRNA processing</keyword>
<dbReference type="EC" id="2.1.1.192" evidence="14"/>
<evidence type="ECO:0000256" key="14">
    <source>
        <dbReference type="HAMAP-Rule" id="MF_01849"/>
    </source>
</evidence>
<dbReference type="SMART" id="SM00729">
    <property type="entry name" value="Elp3"/>
    <property type="match status" value="1"/>
</dbReference>
<dbReference type="InterPro" id="IPR013785">
    <property type="entry name" value="Aldolase_TIM"/>
</dbReference>
<protein>
    <recommendedName>
        <fullName evidence="14">Probable dual-specificity RNA methyltransferase RlmN</fullName>
        <ecNumber evidence="14">2.1.1.192</ecNumber>
    </recommendedName>
    <alternativeName>
        <fullName evidence="14">23S rRNA (adenine(2503)-C(2))-methyltransferase</fullName>
    </alternativeName>
    <alternativeName>
        <fullName evidence="14">23S rRNA m2A2503 methyltransferase</fullName>
    </alternativeName>
    <alternativeName>
        <fullName evidence="14">Ribosomal RNA large subunit methyltransferase N</fullName>
    </alternativeName>
    <alternativeName>
        <fullName evidence="14">tRNA (adenine(37)-C(2))-methyltransferase</fullName>
    </alternativeName>
    <alternativeName>
        <fullName evidence="14">tRNA m2A37 methyltransferase</fullName>
    </alternativeName>
</protein>
<evidence type="ECO:0000259" key="15">
    <source>
        <dbReference type="PROSITE" id="PS51918"/>
    </source>
</evidence>
<feature type="binding site" evidence="14">
    <location>
        <position position="194"/>
    </location>
    <ligand>
        <name>S-adenosyl-L-methionine</name>
        <dbReference type="ChEBI" id="CHEBI:59789"/>
    </ligand>
</feature>
<comment type="subcellular location">
    <subcellularLocation>
        <location evidence="1 14">Cytoplasm</location>
    </subcellularLocation>
</comment>
<dbReference type="GO" id="GO:0051539">
    <property type="term" value="F:4 iron, 4 sulfur cluster binding"/>
    <property type="evidence" value="ECO:0007669"/>
    <property type="project" value="UniProtKB-UniRule"/>
</dbReference>
<evidence type="ECO:0000256" key="6">
    <source>
        <dbReference type="ARBA" id="ARBA00022603"/>
    </source>
</evidence>
<evidence type="ECO:0000256" key="8">
    <source>
        <dbReference type="ARBA" id="ARBA00022691"/>
    </source>
</evidence>
<dbReference type="PANTHER" id="PTHR30544">
    <property type="entry name" value="23S RRNA METHYLTRANSFERASE"/>
    <property type="match status" value="1"/>
</dbReference>
<keyword evidence="6 14" id="KW-0489">Methyltransferase</keyword>
<evidence type="ECO:0000256" key="10">
    <source>
        <dbReference type="ARBA" id="ARBA00022723"/>
    </source>
</evidence>
<dbReference type="SFLD" id="SFLDS00029">
    <property type="entry name" value="Radical_SAM"/>
    <property type="match status" value="1"/>
</dbReference>
<dbReference type="GO" id="GO:0030488">
    <property type="term" value="P:tRNA methylation"/>
    <property type="evidence" value="ECO:0007669"/>
    <property type="project" value="UniProtKB-UniRule"/>
</dbReference>
<keyword evidence="17" id="KW-1185">Reference proteome</keyword>
<dbReference type="GO" id="GO:0005737">
    <property type="term" value="C:cytoplasm"/>
    <property type="evidence" value="ECO:0007669"/>
    <property type="project" value="UniProtKB-SubCell"/>
</dbReference>
<feature type="binding site" evidence="14">
    <location>
        <position position="119"/>
    </location>
    <ligand>
        <name>[4Fe-4S] cluster</name>
        <dbReference type="ChEBI" id="CHEBI:49883"/>
        <note>4Fe-4S-S-AdoMet</note>
    </ligand>
</feature>
<evidence type="ECO:0000256" key="1">
    <source>
        <dbReference type="ARBA" id="ARBA00004496"/>
    </source>
</evidence>
<feature type="binding site" evidence="14">
    <location>
        <position position="122"/>
    </location>
    <ligand>
        <name>[4Fe-4S] cluster</name>
        <dbReference type="ChEBI" id="CHEBI:49883"/>
        <note>4Fe-4S-S-AdoMet</note>
    </ligand>
</feature>
<sequence>MSANPSIHGLLPEELEAFCKEQGQPAFRAKQVYDWLYGKLVSSFDEMKNLPAVFREKLADHFSFQTLEKMEVSGASGETQKLLFKLSDREMIETVIIPAPKRGTNTVCVSSQVGCVYGCAFCASGQKGVIRNLTAGEIVAEVLEVSRELGERPNNVVFMGIGEPFDNYDEVMKAIRILNHPDGLNIGARKITVSTCGVVPGIERFSEEGLQVELSVSLHAPDTETRSRIMPVNETWPMDELLDACREYTRKTNRIITFEYTLIKNINDAPEQARELVSLLRRFPCRVNLIPLSPVEEFDGERPDSESMKIFFQTLEKAGINTTLRDSKGSKLKAACGQLRAGRL</sequence>
<evidence type="ECO:0000256" key="9">
    <source>
        <dbReference type="ARBA" id="ARBA00022694"/>
    </source>
</evidence>
<keyword evidence="4 14" id="KW-0963">Cytoplasm</keyword>
<dbReference type="NCBIfam" id="TIGR00048">
    <property type="entry name" value="rRNA_mod_RlmN"/>
    <property type="match status" value="1"/>
</dbReference>
<dbReference type="InterPro" id="IPR048641">
    <property type="entry name" value="RlmN_N"/>
</dbReference>
<feature type="binding site" evidence="14">
    <location>
        <begin position="217"/>
        <end position="219"/>
    </location>
    <ligand>
        <name>S-adenosyl-L-methionine</name>
        <dbReference type="ChEBI" id="CHEBI:59789"/>
    </ligand>
</feature>
<dbReference type="SFLD" id="SFLDF00275">
    <property type="entry name" value="adenosine_C2_methyltransferase"/>
    <property type="match status" value="1"/>
</dbReference>
<dbReference type="Proteomes" id="UP000464954">
    <property type="component" value="Chromosome"/>
</dbReference>
<keyword evidence="13 14" id="KW-1015">Disulfide bond</keyword>
<dbReference type="CDD" id="cd01335">
    <property type="entry name" value="Radical_SAM"/>
    <property type="match status" value="1"/>
</dbReference>
<name>A0A6P1MDU6_9BACT</name>
<dbReference type="GO" id="GO:0000049">
    <property type="term" value="F:tRNA binding"/>
    <property type="evidence" value="ECO:0007669"/>
    <property type="project" value="UniProtKB-UniRule"/>
</dbReference>
<keyword evidence="10 14" id="KW-0479">Metal-binding</keyword>
<dbReference type="Pfam" id="PF21016">
    <property type="entry name" value="RlmN_N"/>
    <property type="match status" value="1"/>
</dbReference>
<keyword evidence="8 14" id="KW-0949">S-adenosyl-L-methionine</keyword>
<comment type="miscellaneous">
    <text evidence="14">Reaction proceeds by a ping-pong mechanism involving intermediate methylation of a conserved cysteine residue.</text>
</comment>
<evidence type="ECO:0000256" key="11">
    <source>
        <dbReference type="ARBA" id="ARBA00023004"/>
    </source>
</evidence>
<dbReference type="HAMAP" id="MF_01849">
    <property type="entry name" value="RNA_methyltr_RlmN"/>
    <property type="match status" value="1"/>
</dbReference>
<comment type="function">
    <text evidence="14">Specifically methylates position 2 of adenine 2503 in 23S rRNA and position 2 of adenine 37 in tRNAs.</text>
</comment>
<dbReference type="Pfam" id="PF04055">
    <property type="entry name" value="Radical_SAM"/>
    <property type="match status" value="1"/>
</dbReference>
<dbReference type="SUPFAM" id="SSF102114">
    <property type="entry name" value="Radical SAM enzymes"/>
    <property type="match status" value="1"/>
</dbReference>
<dbReference type="PIRSF" id="PIRSF006004">
    <property type="entry name" value="CHP00048"/>
    <property type="match status" value="1"/>
</dbReference>
<dbReference type="InterPro" id="IPR007197">
    <property type="entry name" value="rSAM"/>
</dbReference>
<dbReference type="GO" id="GO:0070475">
    <property type="term" value="P:rRNA base methylation"/>
    <property type="evidence" value="ECO:0007669"/>
    <property type="project" value="UniProtKB-UniRule"/>
</dbReference>
<keyword evidence="12 14" id="KW-0411">Iron-sulfur</keyword>
<accession>A0A6P1MDU6</accession>